<dbReference type="EMBL" id="LKHV01000009">
    <property type="protein sequence ID" value="KRG18091.1"/>
    <property type="molecule type" value="Genomic_DNA"/>
</dbReference>
<dbReference type="OrthoDB" id="7864018at2"/>
<reference evidence="1" key="1">
    <citation type="submission" date="2015-09" db="EMBL/GenBank/DDBJ databases">
        <title>Draft Genome Sequences of Two Novel Amoeba-resistant Intranuclear Bacteria, Candidatus Berkiella cookevillensis and Candidatus Berkiella aquae.</title>
        <authorList>
            <person name="Mehari Y.T."/>
            <person name="Arivett B.A."/>
            <person name="Farone A.L."/>
            <person name="Gunderson J.H."/>
            <person name="Farone M.B."/>
        </authorList>
    </citation>
    <scope>NUCLEOTIDE SEQUENCE [LARGE SCALE GENOMIC DNA]</scope>
    <source>
        <strain evidence="1">CC99</strain>
    </source>
</reference>
<comment type="caution">
    <text evidence="1">The sequence shown here is derived from an EMBL/GenBank/DDBJ whole genome shotgun (WGS) entry which is preliminary data.</text>
</comment>
<accession>A0A0Q9YBR9</accession>
<dbReference type="Pfam" id="PF14022">
    <property type="entry name" value="DUF4238"/>
    <property type="match status" value="1"/>
</dbReference>
<dbReference type="InterPro" id="IPR025332">
    <property type="entry name" value="DUF4238"/>
</dbReference>
<protein>
    <submittedName>
        <fullName evidence="2">DUF4238 domain-containing protein</fullName>
    </submittedName>
</protein>
<reference evidence="2" key="2">
    <citation type="journal article" date="2016" name="Genome Announc.">
        <title>Draft Genome Sequences of Two Novel Amoeba-Resistant Intranuclear Bacteria, 'Candidatus Berkiella cookevillensis' and 'Candidatus Berkiella aquae'.</title>
        <authorList>
            <person name="Mehari Y.T."/>
            <person name="Arivett B.A."/>
            <person name="Farone A.L."/>
            <person name="Gunderson J.H."/>
            <person name="Farone M.B."/>
        </authorList>
    </citation>
    <scope>NUCLEOTIDE SEQUENCE</scope>
    <source>
        <strain evidence="2">CC99</strain>
    </source>
</reference>
<gene>
    <name evidence="2" type="ORF">CC99x_009810</name>
    <name evidence="1" type="ORF">CC99x_01803</name>
</gene>
<proteinExistence type="predicted"/>
<evidence type="ECO:0000313" key="1">
    <source>
        <dbReference type="EMBL" id="KRG18091.1"/>
    </source>
</evidence>
<reference evidence="2" key="3">
    <citation type="submission" date="2021-06" db="EMBL/GenBank/DDBJ databases">
        <title>Genomic Description and Analysis of Intracellular Bacteria, Candidatus Berkiella cookevillensis and Candidatus Berkiella aquae.</title>
        <authorList>
            <person name="Kidane D.T."/>
            <person name="Mehari Y.T."/>
            <person name="Rice F.C."/>
            <person name="Arivett B.A."/>
            <person name="Farone A.L."/>
            <person name="Berk S.G."/>
            <person name="Farone M.B."/>
        </authorList>
    </citation>
    <scope>NUCLEOTIDE SEQUENCE</scope>
    <source>
        <strain evidence="2">CC99</strain>
    </source>
</reference>
<evidence type="ECO:0000313" key="3">
    <source>
        <dbReference type="Proteomes" id="UP000051494"/>
    </source>
</evidence>
<keyword evidence="3" id="KW-1185">Reference proteome</keyword>
<organism evidence="1">
    <name type="scientific">Candidatus Berkiella cookevillensis</name>
    <dbReference type="NCBI Taxonomy" id="437022"/>
    <lineage>
        <taxon>Bacteria</taxon>
        <taxon>Pseudomonadati</taxon>
        <taxon>Pseudomonadota</taxon>
        <taxon>Gammaproteobacteria</taxon>
        <taxon>Candidatus Berkiellales</taxon>
        <taxon>Candidatus Berkiellaceae</taxon>
        <taxon>Candidatus Berkiella</taxon>
    </lineage>
</organism>
<dbReference type="EMBL" id="LKHV02000001">
    <property type="protein sequence ID" value="MCS5709200.1"/>
    <property type="molecule type" value="Genomic_DNA"/>
</dbReference>
<dbReference type="RefSeq" id="WP_057624917.1">
    <property type="nucleotide sequence ID" value="NZ_LKHV02000001.1"/>
</dbReference>
<dbReference type="AlphaFoldDB" id="A0A0Q9YBR9"/>
<name>A0A0Q9YBR9_9GAMM</name>
<dbReference type="Proteomes" id="UP000051494">
    <property type="component" value="Unassembled WGS sequence"/>
</dbReference>
<sequence>MNNPKKQHYLSQCYLNGFTNSGRKLATLSLNDGRVFYAGPHNVGAETYFNSFKTADGMMSNVIESARSKFEADVAKAIRNVETLEKIEGDDRITILNLMSLFAVSNPFRREQHNNMIDFIAKRVLHIAASKVGYKVNGVLITEEHKKLFEEDKFKVEFSKSTHIYNEYFEFFETVLATMLNRKWTLVKAPNEQRFVTCDFPIALIWKNPEKYHTGPGFGCGDTQVFFTLSRKLALIGDFEGYDQVVHAEKDTVALINSNILCFAKKQVYAPHENISFWGTRNEILEGLKTYYETFHANNRELTVPEDLVV</sequence>
<evidence type="ECO:0000313" key="2">
    <source>
        <dbReference type="EMBL" id="MCS5709200.1"/>
    </source>
</evidence>